<reference evidence="2 3" key="1">
    <citation type="submission" date="2015-07" db="EMBL/GenBank/DDBJ databases">
        <title>The genome of Dufourea novaeangliae.</title>
        <authorList>
            <person name="Pan H."/>
            <person name="Kapheim K."/>
        </authorList>
    </citation>
    <scope>NUCLEOTIDE SEQUENCE [LARGE SCALE GENOMIC DNA]</scope>
    <source>
        <strain evidence="2">0120121106</strain>
        <tissue evidence="2">Whole body</tissue>
    </source>
</reference>
<feature type="compositionally biased region" description="Low complexity" evidence="1">
    <location>
        <begin position="10"/>
        <end position="29"/>
    </location>
</feature>
<protein>
    <submittedName>
        <fullName evidence="2">Uncharacterized protein</fullName>
    </submittedName>
</protein>
<organism evidence="2 3">
    <name type="scientific">Dufourea novaeangliae</name>
    <name type="common">Sweat bee</name>
    <dbReference type="NCBI Taxonomy" id="178035"/>
    <lineage>
        <taxon>Eukaryota</taxon>
        <taxon>Metazoa</taxon>
        <taxon>Ecdysozoa</taxon>
        <taxon>Arthropoda</taxon>
        <taxon>Hexapoda</taxon>
        <taxon>Insecta</taxon>
        <taxon>Pterygota</taxon>
        <taxon>Neoptera</taxon>
        <taxon>Endopterygota</taxon>
        <taxon>Hymenoptera</taxon>
        <taxon>Apocrita</taxon>
        <taxon>Aculeata</taxon>
        <taxon>Apoidea</taxon>
        <taxon>Anthophila</taxon>
        <taxon>Halictidae</taxon>
        <taxon>Rophitinae</taxon>
        <taxon>Dufourea</taxon>
    </lineage>
</organism>
<dbReference type="EMBL" id="KQ434820">
    <property type="protein sequence ID" value="KZC07023.1"/>
    <property type="molecule type" value="Genomic_DNA"/>
</dbReference>
<feature type="region of interest" description="Disordered" evidence="1">
    <location>
        <begin position="1"/>
        <end position="34"/>
    </location>
</feature>
<dbReference type="Proteomes" id="UP000076502">
    <property type="component" value="Unassembled WGS sequence"/>
</dbReference>
<proteinExistence type="predicted"/>
<accession>A0A154P591</accession>
<keyword evidence="3" id="KW-1185">Reference proteome</keyword>
<evidence type="ECO:0000313" key="2">
    <source>
        <dbReference type="EMBL" id="KZC07023.1"/>
    </source>
</evidence>
<sequence>MNEQQQFVSRGNRATGRTRRTNWSTGTTTPAPDVTRRPAYEYCIGSPSNHDHVSTPVNALCLPRRTLESGRDKETGPPRCDILPHRVFHGAIDLSANLSANDPRITNLNARAVDGTVP</sequence>
<gene>
    <name evidence="2" type="ORF">WN55_08907</name>
</gene>
<evidence type="ECO:0000313" key="3">
    <source>
        <dbReference type="Proteomes" id="UP000076502"/>
    </source>
</evidence>
<name>A0A154P591_DUFNO</name>
<dbReference type="AlphaFoldDB" id="A0A154P591"/>
<evidence type="ECO:0000256" key="1">
    <source>
        <dbReference type="SAM" id="MobiDB-lite"/>
    </source>
</evidence>